<name>A0AAN2PEH4_9BACI</name>
<dbReference type="AlphaFoldDB" id="A0AAN2PEH4"/>
<evidence type="ECO:0000313" key="1">
    <source>
        <dbReference type="EMBL" id="CEG30674.1"/>
    </source>
</evidence>
<keyword evidence="2" id="KW-1185">Reference proteome</keyword>
<sequence length="72" mass="8159">MSEKNCIPKKPNIFIFEKLGVRIHLGSTRPSPIQTVLSALESHQILPFNRLAGLEFLHHRRLGFSPDPEGLK</sequence>
<reference evidence="1 2" key="1">
    <citation type="journal article" date="2014" name="Genome Announc.">
        <title>Genome Sequence of Bacillus simplex Strain P558, Isolated from a Human Fecal Sample.</title>
        <authorList>
            <person name="Croce O."/>
            <person name="Hugon P."/>
            <person name="Lagier J.C."/>
            <person name="Bibi F."/>
            <person name="Robert C."/>
            <person name="Azhar E.I."/>
            <person name="Raoult D."/>
            <person name="Fournier P.E."/>
        </authorList>
    </citation>
    <scope>NUCLEOTIDE SEQUENCE [LARGE SCALE GENOMIC DNA]</scope>
    <source>
        <strain evidence="1 2">P558</strain>
    </source>
</reference>
<evidence type="ECO:0000313" key="2">
    <source>
        <dbReference type="Proteomes" id="UP000182110"/>
    </source>
</evidence>
<proteinExistence type="predicted"/>
<gene>
    <name evidence="1" type="ORF">BN1180_00788</name>
</gene>
<dbReference type="Proteomes" id="UP000182110">
    <property type="component" value="Unassembled WGS sequence"/>
</dbReference>
<protein>
    <submittedName>
        <fullName evidence="1">Uncharacterized protein</fullName>
    </submittedName>
</protein>
<comment type="caution">
    <text evidence="1">The sequence shown here is derived from an EMBL/GenBank/DDBJ whole genome shotgun (WGS) entry which is preliminary data.</text>
</comment>
<accession>A0AAN2PEH4</accession>
<dbReference type="EMBL" id="CCXW01000001">
    <property type="protein sequence ID" value="CEG30674.1"/>
    <property type="molecule type" value="Genomic_DNA"/>
</dbReference>
<organism evidence="1 2">
    <name type="scientific">Peribacillus simplex</name>
    <dbReference type="NCBI Taxonomy" id="1478"/>
    <lineage>
        <taxon>Bacteria</taxon>
        <taxon>Bacillati</taxon>
        <taxon>Bacillota</taxon>
        <taxon>Bacilli</taxon>
        <taxon>Bacillales</taxon>
        <taxon>Bacillaceae</taxon>
        <taxon>Peribacillus</taxon>
    </lineage>
</organism>